<dbReference type="Proteomes" id="UP000006556">
    <property type="component" value="Chromosome"/>
</dbReference>
<gene>
    <name evidence="1" type="ordered locus">PTH_0649</name>
</gene>
<dbReference type="KEGG" id="pth:PTH_0649"/>
<name>A5D4L0_PELTS</name>
<dbReference type="InterPro" id="IPR014958">
    <property type="entry name" value="DGC"/>
</dbReference>
<keyword evidence="2" id="KW-1185">Reference proteome</keyword>
<dbReference type="eggNOG" id="COG4273">
    <property type="taxonomic scope" value="Bacteria"/>
</dbReference>
<reference evidence="2" key="1">
    <citation type="journal article" date="2008" name="Genome Res.">
        <title>The genome of Pelotomaculum thermopropionicum reveals niche-associated evolution in anaerobic microbiota.</title>
        <authorList>
            <person name="Kosaka T."/>
            <person name="Kato S."/>
            <person name="Shimoyama T."/>
            <person name="Ishii S."/>
            <person name="Abe T."/>
            <person name="Watanabe K."/>
        </authorList>
    </citation>
    <scope>NUCLEOTIDE SEQUENCE [LARGE SCALE GENOMIC DNA]</scope>
    <source>
        <strain evidence="2">DSM 13744 / JCM 10971 / SI</strain>
    </source>
</reference>
<dbReference type="HOGENOM" id="CLU_143943_3_2_9"/>
<accession>A5D4L0</accession>
<evidence type="ECO:0008006" key="3">
    <source>
        <dbReference type="Google" id="ProtNLM"/>
    </source>
</evidence>
<evidence type="ECO:0000313" key="1">
    <source>
        <dbReference type="EMBL" id="BAF58830.1"/>
    </source>
</evidence>
<organism evidence="1 2">
    <name type="scientific">Pelotomaculum thermopropionicum (strain DSM 13744 / JCM 10971 / SI)</name>
    <dbReference type="NCBI Taxonomy" id="370438"/>
    <lineage>
        <taxon>Bacteria</taxon>
        <taxon>Bacillati</taxon>
        <taxon>Bacillota</taxon>
        <taxon>Clostridia</taxon>
        <taxon>Eubacteriales</taxon>
        <taxon>Desulfotomaculaceae</taxon>
        <taxon>Pelotomaculum</taxon>
    </lineage>
</organism>
<evidence type="ECO:0000313" key="2">
    <source>
        <dbReference type="Proteomes" id="UP000006556"/>
    </source>
</evidence>
<sequence>MYCLAGVGGHIESFIESSKGNRLVVIDGCPVSCVKKIFEHAELPVDVHIVVTGLGIKKEGSFQLHEEDIAKVCNEIKRQLK</sequence>
<protein>
    <recommendedName>
        <fullName evidence="3">DGC domain protein</fullName>
    </recommendedName>
</protein>
<proteinExistence type="predicted"/>
<dbReference type="AlphaFoldDB" id="A5D4L0"/>
<dbReference type="Pfam" id="PF08859">
    <property type="entry name" value="DGC"/>
    <property type="match status" value="1"/>
</dbReference>
<dbReference type="STRING" id="370438.PTH_0649"/>
<dbReference type="EMBL" id="AP009389">
    <property type="protein sequence ID" value="BAF58830.1"/>
    <property type="molecule type" value="Genomic_DNA"/>
</dbReference>